<keyword evidence="5 7" id="KW-1133">Transmembrane helix</keyword>
<feature type="transmembrane region" description="Helical" evidence="7">
    <location>
        <begin position="80"/>
        <end position="102"/>
    </location>
</feature>
<evidence type="ECO:0000256" key="6">
    <source>
        <dbReference type="ARBA" id="ARBA00023136"/>
    </source>
</evidence>
<dbReference type="Gene3D" id="1.20.1510.10">
    <property type="entry name" value="Cation efflux protein transmembrane domain"/>
    <property type="match status" value="1"/>
</dbReference>
<comment type="caution">
    <text evidence="10">The sequence shown here is derived from an EMBL/GenBank/DDBJ whole genome shotgun (WGS) entry which is preliminary data.</text>
</comment>
<feature type="domain" description="Cation efflux protein transmembrane" evidence="8">
    <location>
        <begin position="15"/>
        <end position="212"/>
    </location>
</feature>
<reference evidence="10 11" key="1">
    <citation type="submission" date="2020-11" db="EMBL/GenBank/DDBJ databases">
        <title>Genomic insight of Alicyclobacillus mali FL 18 reveals a new arsenic-resistant strain, with potential in environmental biotechnology.</title>
        <authorList>
            <person name="Fiorentino G."/>
            <person name="Gallo G."/>
            <person name="Aulitto M."/>
        </authorList>
    </citation>
    <scope>NUCLEOTIDE SEQUENCE [LARGE SCALE GENOMIC DNA]</scope>
    <source>
        <strain evidence="10 11">FL 18</strain>
    </source>
</reference>
<evidence type="ECO:0000313" key="10">
    <source>
        <dbReference type="EMBL" id="MBF8378846.1"/>
    </source>
</evidence>
<dbReference type="NCBIfam" id="TIGR01297">
    <property type="entry name" value="CDF"/>
    <property type="match status" value="1"/>
</dbReference>
<proteinExistence type="inferred from homology"/>
<dbReference type="InterPro" id="IPR036837">
    <property type="entry name" value="Cation_efflux_CTD_sf"/>
</dbReference>
<evidence type="ECO:0000256" key="1">
    <source>
        <dbReference type="ARBA" id="ARBA00004141"/>
    </source>
</evidence>
<accession>A0ABS0F6B8</accession>
<evidence type="ECO:0000259" key="9">
    <source>
        <dbReference type="Pfam" id="PF16916"/>
    </source>
</evidence>
<keyword evidence="3" id="KW-0813">Transport</keyword>
<dbReference type="SUPFAM" id="SSF160240">
    <property type="entry name" value="Cation efflux protein cytoplasmic domain-like"/>
    <property type="match status" value="1"/>
</dbReference>
<dbReference type="PANTHER" id="PTHR43840:SF15">
    <property type="entry name" value="MITOCHONDRIAL METAL TRANSPORTER 1-RELATED"/>
    <property type="match status" value="1"/>
</dbReference>
<comment type="similarity">
    <text evidence="2">Belongs to the cation diffusion facilitator (CDF) transporter (TC 2.A.4) family.</text>
</comment>
<dbReference type="Pfam" id="PF01545">
    <property type="entry name" value="Cation_efflux"/>
    <property type="match status" value="1"/>
</dbReference>
<dbReference type="InterPro" id="IPR027470">
    <property type="entry name" value="Cation_efflux_CTD"/>
</dbReference>
<name>A0ABS0F6B8_9BACL</name>
<organism evidence="10 11">
    <name type="scientific">Alicyclobacillus mali</name>
    <name type="common">ex Roth et al. 2021</name>
    <dbReference type="NCBI Taxonomy" id="1123961"/>
    <lineage>
        <taxon>Bacteria</taxon>
        <taxon>Bacillati</taxon>
        <taxon>Bacillota</taxon>
        <taxon>Bacilli</taxon>
        <taxon>Bacillales</taxon>
        <taxon>Alicyclobacillaceae</taxon>
        <taxon>Alicyclobacillus</taxon>
    </lineage>
</organism>
<feature type="transmembrane region" description="Helical" evidence="7">
    <location>
        <begin position="114"/>
        <end position="134"/>
    </location>
</feature>
<dbReference type="EMBL" id="JADPKZ010000048">
    <property type="protein sequence ID" value="MBF8378846.1"/>
    <property type="molecule type" value="Genomic_DNA"/>
</dbReference>
<keyword evidence="4 7" id="KW-0812">Transmembrane</keyword>
<dbReference type="InterPro" id="IPR050291">
    <property type="entry name" value="CDF_Transporter"/>
</dbReference>
<feature type="transmembrane region" description="Helical" evidence="7">
    <location>
        <begin position="178"/>
        <end position="197"/>
    </location>
</feature>
<dbReference type="PANTHER" id="PTHR43840">
    <property type="entry name" value="MITOCHONDRIAL METAL TRANSPORTER 1-RELATED"/>
    <property type="match status" value="1"/>
</dbReference>
<evidence type="ECO:0000259" key="8">
    <source>
        <dbReference type="Pfam" id="PF01545"/>
    </source>
</evidence>
<evidence type="ECO:0000256" key="3">
    <source>
        <dbReference type="ARBA" id="ARBA00022448"/>
    </source>
</evidence>
<evidence type="ECO:0000256" key="7">
    <source>
        <dbReference type="SAM" id="Phobius"/>
    </source>
</evidence>
<protein>
    <submittedName>
        <fullName evidence="10">Cation transporter</fullName>
    </submittedName>
</protein>
<dbReference type="InterPro" id="IPR027469">
    <property type="entry name" value="Cation_efflux_TMD_sf"/>
</dbReference>
<feature type="transmembrane region" description="Helical" evidence="7">
    <location>
        <begin position="155"/>
        <end position="172"/>
    </location>
</feature>
<evidence type="ECO:0000256" key="5">
    <source>
        <dbReference type="ARBA" id="ARBA00022989"/>
    </source>
</evidence>
<dbReference type="Proteomes" id="UP000642910">
    <property type="component" value="Unassembled WGS sequence"/>
</dbReference>
<feature type="transmembrane region" description="Helical" evidence="7">
    <location>
        <begin position="12"/>
        <end position="33"/>
    </location>
</feature>
<dbReference type="InterPro" id="IPR002524">
    <property type="entry name" value="Cation_efflux"/>
</dbReference>
<dbReference type="Gene3D" id="3.30.70.1350">
    <property type="entry name" value="Cation efflux protein, cytoplasmic domain"/>
    <property type="match status" value="1"/>
</dbReference>
<evidence type="ECO:0000256" key="4">
    <source>
        <dbReference type="ARBA" id="ARBA00022692"/>
    </source>
</evidence>
<keyword evidence="6 7" id="KW-0472">Membrane</keyword>
<gene>
    <name evidence="10" type="ORF">IW967_13395</name>
</gene>
<evidence type="ECO:0000256" key="2">
    <source>
        <dbReference type="ARBA" id="ARBA00008114"/>
    </source>
</evidence>
<sequence length="310" mass="33930">MTNPLERRGSMISYLNAILNVLLAVAKGVVGVLAHSEALIADAVHSASDLVGSVAVIVGLRIARKPPDEDHPYGHGKAELIASICVSVLLIAASIEVFYSSTVSFLHSPRAPEWIAAVMAFVAVVVKEVLYRYNVKLGKRLRSKSLLAQASDHRADVYSSLAALIGIVLAVVGERLGIRWLMYTDAAAGVFVAALVLKMAIEIAKDALEILMDRVVLSEEALQPYCREVMRVQGVRAIDEIRVRDHGQYVIVDIEIAVDANITVLAGHDIAAAVRDRLREKFDRVQDVFVHVNPYDPREQHHGRERGHQG</sequence>
<comment type="subcellular location">
    <subcellularLocation>
        <location evidence="1">Membrane</location>
        <topology evidence="1">Multi-pass membrane protein</topology>
    </subcellularLocation>
</comment>
<dbReference type="InterPro" id="IPR058533">
    <property type="entry name" value="Cation_efflux_TM"/>
</dbReference>
<evidence type="ECO:0000313" key="11">
    <source>
        <dbReference type="Proteomes" id="UP000642910"/>
    </source>
</evidence>
<dbReference type="SUPFAM" id="SSF161111">
    <property type="entry name" value="Cation efflux protein transmembrane domain-like"/>
    <property type="match status" value="1"/>
</dbReference>
<keyword evidence="11" id="KW-1185">Reference proteome</keyword>
<dbReference type="Pfam" id="PF16916">
    <property type="entry name" value="ZT_dimer"/>
    <property type="match status" value="1"/>
</dbReference>
<feature type="transmembrane region" description="Helical" evidence="7">
    <location>
        <begin position="39"/>
        <end position="60"/>
    </location>
</feature>
<feature type="domain" description="Cation efflux protein cytoplasmic" evidence="9">
    <location>
        <begin position="218"/>
        <end position="295"/>
    </location>
</feature>
<dbReference type="RefSeq" id="WP_082743846.1">
    <property type="nucleotide sequence ID" value="NZ_JADPKZ010000048.1"/>
</dbReference>